<protein>
    <recommendedName>
        <fullName evidence="4">ER membrane protein complex subunit 2</fullName>
    </recommendedName>
</protein>
<sequence>MSVTLLREYRNKSVRSPYEVLEKGRHLLETRSPKSFGDDLWPLLEQVYVAALDMGDFVLAGQCYEQLDARFPNSPRVEMLQGMRLEAEGDLDTARRLYEDMLTADESNVIVWKRLIAVYKQAGQIPRAIDSLTLMLDIFYNDLDGWLELAGIYASIYQYEHALQSLSHALLLAPQNPFYALQFAETAYTAGDIPLAVKMFLRVTEQVDEEEVEHGGVLTRAWMGVKQCIRRIQYSRHITSASNTPLPEHLNLLDVLATERLLSAYGEKLASSTGKKEVVKWLEGRA</sequence>
<dbReference type="Gene3D" id="1.25.40.10">
    <property type="entry name" value="Tetratricopeptide repeat domain"/>
    <property type="match status" value="1"/>
</dbReference>
<evidence type="ECO:0000256" key="3">
    <source>
        <dbReference type="PROSITE-ProRule" id="PRU00339"/>
    </source>
</evidence>
<evidence type="ECO:0000313" key="7">
    <source>
        <dbReference type="Proteomes" id="UP000076738"/>
    </source>
</evidence>
<keyword evidence="2 3" id="KW-0802">TPR repeat</keyword>
<dbReference type="AlphaFoldDB" id="A0A167PUW0"/>
<dbReference type="PANTHER" id="PTHR12760">
    <property type="entry name" value="TETRATRICOPEPTIDE REPEAT PROTEIN"/>
    <property type="match status" value="1"/>
</dbReference>
<feature type="domain" description="EMC2 TPR-like" evidence="5">
    <location>
        <begin position="80"/>
        <end position="187"/>
    </location>
</feature>
<comment type="similarity">
    <text evidence="4">Belongs to the EMC2 family.</text>
</comment>
<comment type="function">
    <text evidence="4">Part of the endoplasmic reticulum membrane protein complex (EMC) that enables the energy-independent insertion into endoplasmic reticulum membranes of newly synthesized membrane proteins.</text>
</comment>
<keyword evidence="1" id="KW-0677">Repeat</keyword>
<comment type="subunit">
    <text evidence="4">Component of the ER membrane protein complex (EMC).</text>
</comment>
<dbReference type="OrthoDB" id="124397at2759"/>
<dbReference type="Pfam" id="PF22890">
    <property type="entry name" value="TPR_EMC2"/>
    <property type="match status" value="1"/>
</dbReference>
<organism evidence="6 7">
    <name type="scientific">Calocera viscosa (strain TUFC12733)</name>
    <dbReference type="NCBI Taxonomy" id="1330018"/>
    <lineage>
        <taxon>Eukaryota</taxon>
        <taxon>Fungi</taxon>
        <taxon>Dikarya</taxon>
        <taxon>Basidiomycota</taxon>
        <taxon>Agaricomycotina</taxon>
        <taxon>Dacrymycetes</taxon>
        <taxon>Dacrymycetales</taxon>
        <taxon>Dacrymycetaceae</taxon>
        <taxon>Calocera</taxon>
    </lineage>
</organism>
<evidence type="ECO:0000256" key="1">
    <source>
        <dbReference type="ARBA" id="ARBA00022737"/>
    </source>
</evidence>
<dbReference type="Proteomes" id="UP000076738">
    <property type="component" value="Unassembled WGS sequence"/>
</dbReference>
<dbReference type="InterPro" id="IPR011990">
    <property type="entry name" value="TPR-like_helical_dom_sf"/>
</dbReference>
<feature type="repeat" description="TPR" evidence="3">
    <location>
        <begin position="143"/>
        <end position="176"/>
    </location>
</feature>
<dbReference type="InterPro" id="IPR019734">
    <property type="entry name" value="TPR_rpt"/>
</dbReference>
<dbReference type="STRING" id="1330018.A0A167PUW0"/>
<evidence type="ECO:0000313" key="6">
    <source>
        <dbReference type="EMBL" id="KZO99141.1"/>
    </source>
</evidence>
<dbReference type="InterPro" id="IPR055217">
    <property type="entry name" value="TPR_EMC2"/>
</dbReference>
<dbReference type="EMBL" id="KV417273">
    <property type="protein sequence ID" value="KZO99141.1"/>
    <property type="molecule type" value="Genomic_DNA"/>
</dbReference>
<dbReference type="GO" id="GO:0072546">
    <property type="term" value="C:EMC complex"/>
    <property type="evidence" value="ECO:0007669"/>
    <property type="project" value="UniProtKB-UniRule"/>
</dbReference>
<keyword evidence="4" id="KW-0256">Endoplasmic reticulum</keyword>
<comment type="subcellular location">
    <subcellularLocation>
        <location evidence="4">Endoplasmic reticulum membrane</location>
        <topology evidence="4">Peripheral membrane protein</topology>
        <orientation evidence="4">Cytoplasmic side</orientation>
    </subcellularLocation>
</comment>
<dbReference type="SMART" id="SM00028">
    <property type="entry name" value="TPR"/>
    <property type="match status" value="2"/>
</dbReference>
<gene>
    <name evidence="6" type="ORF">CALVIDRAFT_548765</name>
</gene>
<keyword evidence="4" id="KW-0472">Membrane</keyword>
<evidence type="ECO:0000259" key="5">
    <source>
        <dbReference type="Pfam" id="PF22890"/>
    </source>
</evidence>
<dbReference type="InterPro" id="IPR039856">
    <property type="entry name" value="EMC2-like"/>
</dbReference>
<evidence type="ECO:0000256" key="4">
    <source>
        <dbReference type="RuleBase" id="RU367091"/>
    </source>
</evidence>
<evidence type="ECO:0000256" key="2">
    <source>
        <dbReference type="ARBA" id="ARBA00022803"/>
    </source>
</evidence>
<dbReference type="SUPFAM" id="SSF48452">
    <property type="entry name" value="TPR-like"/>
    <property type="match status" value="1"/>
</dbReference>
<keyword evidence="7" id="KW-1185">Reference proteome</keyword>
<accession>A0A167PUW0</accession>
<name>A0A167PUW0_CALVF</name>
<reference evidence="6 7" key="1">
    <citation type="journal article" date="2016" name="Mol. Biol. Evol.">
        <title>Comparative Genomics of Early-Diverging Mushroom-Forming Fungi Provides Insights into the Origins of Lignocellulose Decay Capabilities.</title>
        <authorList>
            <person name="Nagy L.G."/>
            <person name="Riley R."/>
            <person name="Tritt A."/>
            <person name="Adam C."/>
            <person name="Daum C."/>
            <person name="Floudas D."/>
            <person name="Sun H."/>
            <person name="Yadav J.S."/>
            <person name="Pangilinan J."/>
            <person name="Larsson K.H."/>
            <person name="Matsuura K."/>
            <person name="Barry K."/>
            <person name="Labutti K."/>
            <person name="Kuo R."/>
            <person name="Ohm R.A."/>
            <person name="Bhattacharya S.S."/>
            <person name="Shirouzu T."/>
            <person name="Yoshinaga Y."/>
            <person name="Martin F.M."/>
            <person name="Grigoriev I.V."/>
            <person name="Hibbett D.S."/>
        </authorList>
    </citation>
    <scope>NUCLEOTIDE SEQUENCE [LARGE SCALE GENOMIC DNA]</scope>
    <source>
        <strain evidence="6 7">TUFC12733</strain>
    </source>
</reference>
<proteinExistence type="inferred from homology"/>
<dbReference type="PROSITE" id="PS50005">
    <property type="entry name" value="TPR"/>
    <property type="match status" value="1"/>
</dbReference>